<feature type="region of interest" description="Disordered" evidence="1">
    <location>
        <begin position="194"/>
        <end position="251"/>
    </location>
</feature>
<feature type="compositionally biased region" description="Polar residues" evidence="1">
    <location>
        <begin position="230"/>
        <end position="244"/>
    </location>
</feature>
<sequence>MSHCIVVARLPFISVERATTGHRYSIKTVLYQDDDIEHDANLTIYTETGPPPEGGVFDLEATFANNGGSDTNLASDFRALQLLGSGSPSSPDYMATCPDLVAPLFNVLGTVGFLDDDSFTLAGNSYIAGPQPFTVKVVIDRSNKRWDKVKPPQPGSLVAITGKLLGREDDDTGLFMINLRNITYIPSALRSSPTKSLATAKGGGSKTWSQSQRESKSKRPRSEDDDDKGQGTSASPSKRSTKAATSAPKPT</sequence>
<dbReference type="AlphaFoldDB" id="A0AAD6YUP9"/>
<organism evidence="2 3">
    <name type="scientific">Mycena pura</name>
    <dbReference type="NCBI Taxonomy" id="153505"/>
    <lineage>
        <taxon>Eukaryota</taxon>
        <taxon>Fungi</taxon>
        <taxon>Dikarya</taxon>
        <taxon>Basidiomycota</taxon>
        <taxon>Agaricomycotina</taxon>
        <taxon>Agaricomycetes</taxon>
        <taxon>Agaricomycetidae</taxon>
        <taxon>Agaricales</taxon>
        <taxon>Marasmiineae</taxon>
        <taxon>Mycenaceae</taxon>
        <taxon>Mycena</taxon>
    </lineage>
</organism>
<protein>
    <submittedName>
        <fullName evidence="2">Uncharacterized protein</fullName>
    </submittedName>
</protein>
<proteinExistence type="predicted"/>
<feature type="compositionally biased region" description="Basic and acidic residues" evidence="1">
    <location>
        <begin position="213"/>
        <end position="222"/>
    </location>
</feature>
<name>A0AAD6YUP9_9AGAR</name>
<reference evidence="2" key="1">
    <citation type="submission" date="2023-03" db="EMBL/GenBank/DDBJ databases">
        <title>Massive genome expansion in bonnet fungi (Mycena s.s.) driven by repeated elements and novel gene families across ecological guilds.</title>
        <authorList>
            <consortium name="Lawrence Berkeley National Laboratory"/>
            <person name="Harder C.B."/>
            <person name="Miyauchi S."/>
            <person name="Viragh M."/>
            <person name="Kuo A."/>
            <person name="Thoen E."/>
            <person name="Andreopoulos B."/>
            <person name="Lu D."/>
            <person name="Skrede I."/>
            <person name="Drula E."/>
            <person name="Henrissat B."/>
            <person name="Morin E."/>
            <person name="Kohler A."/>
            <person name="Barry K."/>
            <person name="LaButti K."/>
            <person name="Morin E."/>
            <person name="Salamov A."/>
            <person name="Lipzen A."/>
            <person name="Mereny Z."/>
            <person name="Hegedus B."/>
            <person name="Baldrian P."/>
            <person name="Stursova M."/>
            <person name="Weitz H."/>
            <person name="Taylor A."/>
            <person name="Grigoriev I.V."/>
            <person name="Nagy L.G."/>
            <person name="Martin F."/>
            <person name="Kauserud H."/>
        </authorList>
    </citation>
    <scope>NUCLEOTIDE SEQUENCE</scope>
    <source>
        <strain evidence="2">9144</strain>
    </source>
</reference>
<dbReference type="Proteomes" id="UP001219525">
    <property type="component" value="Unassembled WGS sequence"/>
</dbReference>
<dbReference type="EMBL" id="JARJCW010000001">
    <property type="protein sequence ID" value="KAJ7230128.1"/>
    <property type="molecule type" value="Genomic_DNA"/>
</dbReference>
<evidence type="ECO:0000313" key="3">
    <source>
        <dbReference type="Proteomes" id="UP001219525"/>
    </source>
</evidence>
<keyword evidence="3" id="KW-1185">Reference proteome</keyword>
<gene>
    <name evidence="2" type="ORF">GGX14DRAFT_384086</name>
</gene>
<evidence type="ECO:0000313" key="2">
    <source>
        <dbReference type="EMBL" id="KAJ7230128.1"/>
    </source>
</evidence>
<comment type="caution">
    <text evidence="2">The sequence shown here is derived from an EMBL/GenBank/DDBJ whole genome shotgun (WGS) entry which is preliminary data.</text>
</comment>
<evidence type="ECO:0000256" key="1">
    <source>
        <dbReference type="SAM" id="MobiDB-lite"/>
    </source>
</evidence>
<accession>A0AAD6YUP9</accession>